<evidence type="ECO:0000256" key="2">
    <source>
        <dbReference type="SAM" id="Phobius"/>
    </source>
</evidence>
<evidence type="ECO:0000256" key="1">
    <source>
        <dbReference type="SAM" id="MobiDB-lite"/>
    </source>
</evidence>
<dbReference type="InterPro" id="IPR017853">
    <property type="entry name" value="GH"/>
</dbReference>
<dbReference type="Gene3D" id="3.20.20.80">
    <property type="entry name" value="Glycosidases"/>
    <property type="match status" value="1"/>
</dbReference>
<dbReference type="OrthoDB" id="6489371at2759"/>
<feature type="compositionally biased region" description="Low complexity" evidence="1">
    <location>
        <begin position="271"/>
        <end position="305"/>
    </location>
</feature>
<proteinExistence type="predicted"/>
<dbReference type="Pfam" id="PF00704">
    <property type="entry name" value="Glyco_hydro_18"/>
    <property type="match status" value="1"/>
</dbReference>
<evidence type="ECO:0000313" key="4">
    <source>
        <dbReference type="EMBL" id="PIC53901.1"/>
    </source>
</evidence>
<feature type="compositionally biased region" description="Low complexity" evidence="1">
    <location>
        <begin position="214"/>
        <end position="235"/>
    </location>
</feature>
<evidence type="ECO:0000313" key="5">
    <source>
        <dbReference type="Proteomes" id="UP000230233"/>
    </source>
</evidence>
<keyword evidence="2" id="KW-1133">Transmembrane helix</keyword>
<gene>
    <name evidence="4" type="primary">Cnig_chr_I.g3392</name>
    <name evidence="4" type="ORF">B9Z55_003392</name>
</gene>
<feature type="transmembrane region" description="Helical" evidence="2">
    <location>
        <begin position="89"/>
        <end position="111"/>
    </location>
</feature>
<accession>A0A2G5VQE5</accession>
<dbReference type="GO" id="GO:0008061">
    <property type="term" value="F:chitin binding"/>
    <property type="evidence" value="ECO:0007669"/>
    <property type="project" value="InterPro"/>
</dbReference>
<feature type="region of interest" description="Disordered" evidence="1">
    <location>
        <begin position="214"/>
        <end position="241"/>
    </location>
</feature>
<dbReference type="PANTHER" id="PTHR46073:SF8">
    <property type="entry name" value="GH18 DOMAIN-CONTAINING PROTEIN"/>
    <property type="match status" value="1"/>
</dbReference>
<dbReference type="SMART" id="SM00636">
    <property type="entry name" value="Glyco_18"/>
    <property type="match status" value="1"/>
</dbReference>
<keyword evidence="2" id="KW-0812">Transmembrane</keyword>
<sequence>MLSKALFEAFKIQLVTKLQEVVGNDIDLNDLFNSPSKPECVENNKNNNNSVEYDYPSSEGNDQEEGIYEYIDEFSKPVLFFKKHFRKALAVLFLASLVAISIIVFLIVPGISHHPGTATTTKVSPDTTPTYTTATTTKVQTTTESGKTDTRIVHFGPIYLTSFGTVPPSTTPEPTTTTVPTTITTTEPTTVTVTTTPEPTTTTVPTTITTTEPTTVTVTTTPEPTTTTVLSTTTTAEQETNLEPESIVPFRTVAIVPNITRTLLSIEEKTTTTTPTTTTAAPTTTTEPTDTVPTTTTTVPTTTITSPNLPEDQKCAKRIIGYFTDYPNLEITKNQLKNLTHAVLTSTFLTDFGAIEYKDSLVKNRLGSMKKLSGDDTKVMISLGGNRFFSELLQTEKSRKLLAYNIVDFLVIAQIDGVDLFWKWPTASDNENYSEFVKILRKTMLAKNSNLILSVTSAPAGIPGYWPVGFNLEEMINNVDFINVFSTDFYGPWSEKTGPAAPLYYGVHPTENYTVDYTVQYYVCKLKDPKKLNIVVPFDVRIWENVGDALEPTKCEVFRKAELKSGKVQGTIWTSRRQAEEAGIKLLKASWDESTKSSYVWNRDEKWISTFEDKKSLEAKLDYVKAKNLGGVWIRSVDMDDGSVNLLDSIDFGGYCASESDNAVKYQC</sequence>
<organism evidence="4 5">
    <name type="scientific">Caenorhabditis nigoni</name>
    <dbReference type="NCBI Taxonomy" id="1611254"/>
    <lineage>
        <taxon>Eukaryota</taxon>
        <taxon>Metazoa</taxon>
        <taxon>Ecdysozoa</taxon>
        <taxon>Nematoda</taxon>
        <taxon>Chromadorea</taxon>
        <taxon>Rhabditida</taxon>
        <taxon>Rhabditina</taxon>
        <taxon>Rhabditomorpha</taxon>
        <taxon>Rhabditoidea</taxon>
        <taxon>Rhabditidae</taxon>
        <taxon>Peloderinae</taxon>
        <taxon>Caenorhabditis</taxon>
    </lineage>
</organism>
<dbReference type="Gene3D" id="3.10.50.10">
    <property type="match status" value="1"/>
</dbReference>
<dbReference type="InterPro" id="IPR011583">
    <property type="entry name" value="Chitinase_II/V-like_cat"/>
</dbReference>
<protein>
    <recommendedName>
        <fullName evidence="3">GH18 domain-containing protein</fullName>
    </recommendedName>
</protein>
<feature type="domain" description="GH18" evidence="3">
    <location>
        <begin position="317"/>
        <end position="657"/>
    </location>
</feature>
<dbReference type="PROSITE" id="PS51910">
    <property type="entry name" value="GH18_2"/>
    <property type="match status" value="1"/>
</dbReference>
<keyword evidence="5" id="KW-1185">Reference proteome</keyword>
<reference evidence="5" key="1">
    <citation type="submission" date="2017-10" db="EMBL/GenBank/DDBJ databases">
        <title>Rapid genome shrinkage in a self-fertile nematode reveals novel sperm competition proteins.</title>
        <authorList>
            <person name="Yin D."/>
            <person name="Schwarz E.M."/>
            <person name="Thomas C.G."/>
            <person name="Felde R.L."/>
            <person name="Korf I.F."/>
            <person name="Cutter A.D."/>
            <person name="Schartner C.M."/>
            <person name="Ralston E.J."/>
            <person name="Meyer B.J."/>
            <person name="Haag E.S."/>
        </authorList>
    </citation>
    <scope>NUCLEOTIDE SEQUENCE [LARGE SCALE GENOMIC DNA]</scope>
    <source>
        <strain evidence="5">JU1422</strain>
    </source>
</reference>
<dbReference type="GO" id="GO:0005975">
    <property type="term" value="P:carbohydrate metabolic process"/>
    <property type="evidence" value="ECO:0007669"/>
    <property type="project" value="InterPro"/>
</dbReference>
<name>A0A2G5VQE5_9PELO</name>
<dbReference type="InterPro" id="IPR001223">
    <property type="entry name" value="Glyco_hydro18_cat"/>
</dbReference>
<dbReference type="EMBL" id="PDUG01000001">
    <property type="protein sequence ID" value="PIC53901.1"/>
    <property type="molecule type" value="Genomic_DNA"/>
</dbReference>
<keyword evidence="2" id="KW-0472">Membrane</keyword>
<dbReference type="PANTHER" id="PTHR46073">
    <property type="entry name" value="CHITINASE"/>
    <property type="match status" value="1"/>
</dbReference>
<comment type="caution">
    <text evidence="4">The sequence shown here is derived from an EMBL/GenBank/DDBJ whole genome shotgun (WGS) entry which is preliminary data.</text>
</comment>
<dbReference type="AlphaFoldDB" id="A0A2G5VQE5"/>
<evidence type="ECO:0000259" key="3">
    <source>
        <dbReference type="PROSITE" id="PS51910"/>
    </source>
</evidence>
<dbReference type="Proteomes" id="UP000230233">
    <property type="component" value="Chromosome I"/>
</dbReference>
<feature type="region of interest" description="Disordered" evidence="1">
    <location>
        <begin position="37"/>
        <end position="58"/>
    </location>
</feature>
<dbReference type="SUPFAM" id="SSF51445">
    <property type="entry name" value="(Trans)glycosidases"/>
    <property type="match status" value="1"/>
</dbReference>
<feature type="region of interest" description="Disordered" evidence="1">
    <location>
        <begin position="270"/>
        <end position="309"/>
    </location>
</feature>
<dbReference type="InterPro" id="IPR029070">
    <property type="entry name" value="Chitinase_insertion_sf"/>
</dbReference>